<organism evidence="2 3">
    <name type="scientific">Penicillium argentinense</name>
    <dbReference type="NCBI Taxonomy" id="1131581"/>
    <lineage>
        <taxon>Eukaryota</taxon>
        <taxon>Fungi</taxon>
        <taxon>Dikarya</taxon>
        <taxon>Ascomycota</taxon>
        <taxon>Pezizomycotina</taxon>
        <taxon>Eurotiomycetes</taxon>
        <taxon>Eurotiomycetidae</taxon>
        <taxon>Eurotiales</taxon>
        <taxon>Aspergillaceae</taxon>
        <taxon>Penicillium</taxon>
    </lineage>
</organism>
<name>A0A9W9JYA6_9EURO</name>
<sequence>MLDRYGLAEPRDPSIWRQIDDPTMLGMCTRLLAKTLEPDTYPTKEKSGESLKVTQKLFAQPEVPYEDWRKLKDSLTADIICQGSEKDGFPHGFPSGGGIKDYLLFPGIYDVLTLLAQNEKNRNPYFFPKEDAQTMTKEITAGLELRAREGRQWALDESKVGWRELLNRLAEAALKTYPKVYRSMGNKSAEKTLYDPATKEEIRTAEEKLGELLTDFKEMIRIANGSGYVAICVGKVEKALELGEKEEISDDGMEDSASEATNDGVSDAE</sequence>
<accession>A0A9W9JYA6</accession>
<evidence type="ECO:0000313" key="2">
    <source>
        <dbReference type="EMBL" id="KAJ5085442.1"/>
    </source>
</evidence>
<evidence type="ECO:0000313" key="3">
    <source>
        <dbReference type="Proteomes" id="UP001149074"/>
    </source>
</evidence>
<feature type="region of interest" description="Disordered" evidence="1">
    <location>
        <begin position="245"/>
        <end position="269"/>
    </location>
</feature>
<dbReference type="RefSeq" id="XP_056470120.1">
    <property type="nucleotide sequence ID" value="XM_056622704.1"/>
</dbReference>
<dbReference type="AlphaFoldDB" id="A0A9W9JYA6"/>
<evidence type="ECO:0000256" key="1">
    <source>
        <dbReference type="SAM" id="MobiDB-lite"/>
    </source>
</evidence>
<feature type="compositionally biased region" description="Acidic residues" evidence="1">
    <location>
        <begin position="247"/>
        <end position="257"/>
    </location>
</feature>
<keyword evidence="3" id="KW-1185">Reference proteome</keyword>
<gene>
    <name evidence="2" type="ORF">N7532_010213</name>
</gene>
<dbReference type="EMBL" id="JAPQKI010000010">
    <property type="protein sequence ID" value="KAJ5085442.1"/>
    <property type="molecule type" value="Genomic_DNA"/>
</dbReference>
<dbReference type="GeneID" id="81361683"/>
<reference evidence="2" key="1">
    <citation type="submission" date="2022-11" db="EMBL/GenBank/DDBJ databases">
        <authorList>
            <person name="Petersen C."/>
        </authorList>
    </citation>
    <scope>NUCLEOTIDE SEQUENCE</scope>
    <source>
        <strain evidence="2">IBT 30761</strain>
    </source>
</reference>
<comment type="caution">
    <text evidence="2">The sequence shown here is derived from an EMBL/GenBank/DDBJ whole genome shotgun (WGS) entry which is preliminary data.</text>
</comment>
<proteinExistence type="predicted"/>
<feature type="compositionally biased region" description="Polar residues" evidence="1">
    <location>
        <begin position="258"/>
        <end position="269"/>
    </location>
</feature>
<reference evidence="2" key="2">
    <citation type="journal article" date="2023" name="IMA Fungus">
        <title>Comparative genomic study of the Penicillium genus elucidates a diverse pangenome and 15 lateral gene transfer events.</title>
        <authorList>
            <person name="Petersen C."/>
            <person name="Sorensen T."/>
            <person name="Nielsen M.R."/>
            <person name="Sondergaard T.E."/>
            <person name="Sorensen J.L."/>
            <person name="Fitzpatrick D.A."/>
            <person name="Frisvad J.C."/>
            <person name="Nielsen K.L."/>
        </authorList>
    </citation>
    <scope>NUCLEOTIDE SEQUENCE</scope>
    <source>
        <strain evidence="2">IBT 30761</strain>
    </source>
</reference>
<dbReference type="Proteomes" id="UP001149074">
    <property type="component" value="Unassembled WGS sequence"/>
</dbReference>
<protein>
    <submittedName>
        <fullName evidence="2">Uncharacterized protein</fullName>
    </submittedName>
</protein>
<dbReference type="OrthoDB" id="2788868at2759"/>